<dbReference type="EMBL" id="CM042883">
    <property type="protein sequence ID" value="KAI4372636.1"/>
    <property type="molecule type" value="Genomic_DNA"/>
</dbReference>
<organism evidence="1 2">
    <name type="scientific">Melastoma candidum</name>
    <dbReference type="NCBI Taxonomy" id="119954"/>
    <lineage>
        <taxon>Eukaryota</taxon>
        <taxon>Viridiplantae</taxon>
        <taxon>Streptophyta</taxon>
        <taxon>Embryophyta</taxon>
        <taxon>Tracheophyta</taxon>
        <taxon>Spermatophyta</taxon>
        <taxon>Magnoliopsida</taxon>
        <taxon>eudicotyledons</taxon>
        <taxon>Gunneridae</taxon>
        <taxon>Pentapetalae</taxon>
        <taxon>rosids</taxon>
        <taxon>malvids</taxon>
        <taxon>Myrtales</taxon>
        <taxon>Melastomataceae</taxon>
        <taxon>Melastomatoideae</taxon>
        <taxon>Melastomateae</taxon>
        <taxon>Melastoma</taxon>
    </lineage>
</organism>
<evidence type="ECO:0000313" key="2">
    <source>
        <dbReference type="Proteomes" id="UP001057402"/>
    </source>
</evidence>
<proteinExistence type="predicted"/>
<comment type="caution">
    <text evidence="1">The sequence shown here is derived from an EMBL/GenBank/DDBJ whole genome shotgun (WGS) entry which is preliminary data.</text>
</comment>
<dbReference type="Proteomes" id="UP001057402">
    <property type="component" value="Chromosome 4"/>
</dbReference>
<name>A0ACB9R481_9MYRT</name>
<keyword evidence="2" id="KW-1185">Reference proteome</keyword>
<accession>A0ACB9R481</accession>
<protein>
    <submittedName>
        <fullName evidence="1">Uncharacterized protein</fullName>
    </submittedName>
</protein>
<gene>
    <name evidence="1" type="ORF">MLD38_010840</name>
</gene>
<reference evidence="2" key="1">
    <citation type="journal article" date="2023" name="Front. Plant Sci.">
        <title>Chromosomal-level genome assembly of Melastoma candidum provides insights into trichome evolution.</title>
        <authorList>
            <person name="Zhong Y."/>
            <person name="Wu W."/>
            <person name="Sun C."/>
            <person name="Zou P."/>
            <person name="Liu Y."/>
            <person name="Dai S."/>
            <person name="Zhou R."/>
        </authorList>
    </citation>
    <scope>NUCLEOTIDE SEQUENCE [LARGE SCALE GENOMIC DNA]</scope>
</reference>
<evidence type="ECO:0000313" key="1">
    <source>
        <dbReference type="EMBL" id="KAI4372636.1"/>
    </source>
</evidence>
<sequence length="131" mass="14257">MDEEPNAPNNPRGLPVSPDGEGLKRGTRVGEGALREVAAFILDHPRSGPRVLTGELMGFSGVPPTVMARCLHEGFNHPDGYGGAMKDVKVGSMQMFIKNYGSCDDVGPRNSQWRKCTRSPCWNRKTENSGN</sequence>